<accession>A0ABV1JQC4</accession>
<evidence type="ECO:0000259" key="1">
    <source>
        <dbReference type="Pfam" id="PF09130"/>
    </source>
</evidence>
<dbReference type="SUPFAM" id="SSF48179">
    <property type="entry name" value="6-phosphogluconate dehydrogenase C-terminal domain-like"/>
    <property type="match status" value="1"/>
</dbReference>
<organism evidence="2 3">
    <name type="scientific">Pseudonocardia tropica</name>
    <dbReference type="NCBI Taxonomy" id="681289"/>
    <lineage>
        <taxon>Bacteria</taxon>
        <taxon>Bacillati</taxon>
        <taxon>Actinomycetota</taxon>
        <taxon>Actinomycetes</taxon>
        <taxon>Pseudonocardiales</taxon>
        <taxon>Pseudonocardiaceae</taxon>
        <taxon>Pseudonocardia</taxon>
    </lineage>
</organism>
<gene>
    <name evidence="2" type="ORF">WHI96_04890</name>
</gene>
<dbReference type="Gene3D" id="1.10.1040.10">
    <property type="entry name" value="N-(1-d-carboxylethyl)-l-norvaline Dehydrogenase, domain 2"/>
    <property type="match status" value="1"/>
</dbReference>
<dbReference type="Gene3D" id="3.40.50.720">
    <property type="entry name" value="NAD(P)-binding Rossmann-like Domain"/>
    <property type="match status" value="1"/>
</dbReference>
<dbReference type="RefSeq" id="WP_345649880.1">
    <property type="nucleotide sequence ID" value="NZ_BAABLY010000062.1"/>
</dbReference>
<dbReference type="InterPro" id="IPR015814">
    <property type="entry name" value="Pgluconate_DH_NAD-bd_C"/>
</dbReference>
<dbReference type="Pfam" id="PF09130">
    <property type="entry name" value="DUF1932"/>
    <property type="match status" value="1"/>
</dbReference>
<protein>
    <submittedName>
        <fullName evidence="2">DUF1932 domain-containing protein</fullName>
    </submittedName>
</protein>
<evidence type="ECO:0000313" key="2">
    <source>
        <dbReference type="EMBL" id="MEQ3538146.1"/>
    </source>
</evidence>
<dbReference type="InterPro" id="IPR008927">
    <property type="entry name" value="6-PGluconate_DH-like_C_sf"/>
</dbReference>
<name>A0ABV1JQC4_9PSEU</name>
<evidence type="ECO:0000313" key="3">
    <source>
        <dbReference type="Proteomes" id="UP001464923"/>
    </source>
</evidence>
<dbReference type="InterPro" id="IPR013328">
    <property type="entry name" value="6PGD_dom2"/>
</dbReference>
<comment type="caution">
    <text evidence="2">The sequence shown here is derived from an EMBL/GenBank/DDBJ whole genome shotgun (WGS) entry which is preliminary data.</text>
</comment>
<keyword evidence="3" id="KW-1185">Reference proteome</keyword>
<feature type="domain" description="Phosphogluconate dehydrogenase NAD-binding putative C-terminal" evidence="1">
    <location>
        <begin position="206"/>
        <end position="274"/>
    </location>
</feature>
<dbReference type="Proteomes" id="UP001464923">
    <property type="component" value="Unassembled WGS sequence"/>
</dbReference>
<sequence>MSSPSAQPVSLPARPVVGVLHPGAMGAALGSALKARAGAVIWADAGRSHTTAKRAELADLQAVPTVADLAARADVIVSICPPHAAREVAGLVGAGLAGRTDRPLYVEANAVSPDTVRGIATLLGDRATVCDGAVIGPPAWTAGTTTLWLSGPGADTAAPLFEPGPFAARVLGTAGTDLGAASGLKACFALQSKAAPMLWLALEEAAAAFGVTGALHAELDRAGVDHTAALARARERMAGKAWRWAGEMDEAADAFAAAGVPDGFSRAAAELYRRAAGAGPGG</sequence>
<reference evidence="2 3" key="1">
    <citation type="submission" date="2024-03" db="EMBL/GenBank/DDBJ databases">
        <title>Draft genome sequence of Pseudonocardia tropica JCM 19149.</title>
        <authorList>
            <person name="Butdee W."/>
            <person name="Duangmal K."/>
        </authorList>
    </citation>
    <scope>NUCLEOTIDE SEQUENCE [LARGE SCALE GENOMIC DNA]</scope>
    <source>
        <strain evidence="2 3">JCM 19149</strain>
    </source>
</reference>
<proteinExistence type="predicted"/>
<dbReference type="EMBL" id="JBEDNP010000002">
    <property type="protein sequence ID" value="MEQ3538146.1"/>
    <property type="molecule type" value="Genomic_DNA"/>
</dbReference>
<dbReference type="SUPFAM" id="SSF51735">
    <property type="entry name" value="NAD(P)-binding Rossmann-fold domains"/>
    <property type="match status" value="1"/>
</dbReference>
<dbReference type="InterPro" id="IPR036291">
    <property type="entry name" value="NAD(P)-bd_dom_sf"/>
</dbReference>